<feature type="compositionally biased region" description="Low complexity" evidence="1">
    <location>
        <begin position="573"/>
        <end position="586"/>
    </location>
</feature>
<dbReference type="Proteomes" id="UP001227230">
    <property type="component" value="Chromosome 8"/>
</dbReference>
<feature type="compositionally biased region" description="Basic and acidic residues" evidence="1">
    <location>
        <begin position="183"/>
        <end position="195"/>
    </location>
</feature>
<feature type="compositionally biased region" description="Polar residues" evidence="1">
    <location>
        <begin position="532"/>
        <end position="543"/>
    </location>
</feature>
<feature type="compositionally biased region" description="Basic and acidic residues" evidence="1">
    <location>
        <begin position="113"/>
        <end position="133"/>
    </location>
</feature>
<dbReference type="PANTHER" id="PTHR33737:SF2">
    <property type="entry name" value="OS12G0102700 PROTEIN"/>
    <property type="match status" value="1"/>
</dbReference>
<feature type="region of interest" description="Disordered" evidence="1">
    <location>
        <begin position="113"/>
        <end position="141"/>
    </location>
</feature>
<proteinExistence type="predicted"/>
<sequence length="708" mass="75043">MDAVKERDDEVKGLSLIDVCFEDDSLISQSSENQQEHRIFEFPDAVDASKAEDSADIVDQRDQVSQLSESLEPERTQKIGKCNLRKSLAWDSAFFTSAGVLEPEELSSMIEGVDRDGKHSLPRIQEDDLRRSADSISTMESDSLTLESLEADLFEDVRASIQKSRIRSNVTHSKNSKAGTGEMEGRTIHSSKKVEVASQKKVQPKAASGMQGSGKMIKQGPVRPQVTQPVASSRQSISSLPRPPKIISRANPISTASTKRASLGANSLRMEKDSAKGSIGRGAPGSKITGLGESHGFVPRPTQSSKSSSKRSLPAAKTEPTTSSSSFDSSGSTPSDNIGKSSTNTMRRKFDSRTSNPPPSGSTLKIPTRTAVRNKTLSANSHISAYLMSTAKLSSSMSPASSISEWSTESSSSTSTVNQRSSNSTASLGTSSPCKGVCEDRNASHTVGPENQVTGLLSQSGKKSTTGTGTLHHPASTKPSGLRMPSPKIGFFDGAKSMVRTPNGSMQSHSGVPSSLPKVGAGFCSPKGASNKGKQGNFQTVRTVTPVGNIKPNTQKNSLSMKPSSSLPHQQPSNASTKVSSASKSVRNCAGQSPEIQGNISPKANGESHLKAEEAGLGGVDRAKHDPDSGLISDKNGSREDIKITPIKGDGPHSIYNSTTVELSTTMRVPFAVNNPFCSRDFPTGLTVEMVEKADTSPFLDSTLKENS</sequence>
<feature type="compositionally biased region" description="Polar residues" evidence="1">
    <location>
        <begin position="336"/>
        <end position="345"/>
    </location>
</feature>
<feature type="compositionally biased region" description="Low complexity" evidence="1">
    <location>
        <begin position="321"/>
        <end position="335"/>
    </location>
</feature>
<feature type="compositionally biased region" description="Polar residues" evidence="1">
    <location>
        <begin position="590"/>
        <end position="602"/>
    </location>
</feature>
<feature type="compositionally biased region" description="Low complexity" evidence="1">
    <location>
        <begin position="401"/>
        <end position="432"/>
    </location>
</feature>
<feature type="compositionally biased region" description="Polar residues" evidence="1">
    <location>
        <begin position="225"/>
        <end position="239"/>
    </location>
</feature>
<protein>
    <submittedName>
        <fullName evidence="2">Uncharacterized protein</fullName>
    </submittedName>
</protein>
<feature type="compositionally biased region" description="Low complexity" evidence="1">
    <location>
        <begin position="460"/>
        <end position="470"/>
    </location>
</feature>
<dbReference type="EMBL" id="CP126655">
    <property type="protein sequence ID" value="WJZ93191.1"/>
    <property type="molecule type" value="Genomic_DNA"/>
</dbReference>
<feature type="compositionally biased region" description="Polar residues" evidence="1">
    <location>
        <begin position="251"/>
        <end position="260"/>
    </location>
</feature>
<feature type="region of interest" description="Disordered" evidence="1">
    <location>
        <begin position="528"/>
        <end position="649"/>
    </location>
</feature>
<feature type="compositionally biased region" description="Polar residues" evidence="1">
    <location>
        <begin position="361"/>
        <end position="371"/>
    </location>
</feature>
<reference evidence="2 3" key="1">
    <citation type="journal article" date="2023" name="Hortic Res">
        <title>The complete reference genome for grapevine (Vitis vinifera L.) genetics and breeding.</title>
        <authorList>
            <person name="Shi X."/>
            <person name="Cao S."/>
            <person name="Wang X."/>
            <person name="Huang S."/>
            <person name="Wang Y."/>
            <person name="Liu Z."/>
            <person name="Liu W."/>
            <person name="Leng X."/>
            <person name="Peng Y."/>
            <person name="Wang N."/>
            <person name="Wang Y."/>
            <person name="Ma Z."/>
            <person name="Xu X."/>
            <person name="Zhang F."/>
            <person name="Xue H."/>
            <person name="Zhong H."/>
            <person name="Wang Y."/>
            <person name="Zhang K."/>
            <person name="Velt A."/>
            <person name="Avia K."/>
            <person name="Holtgrawe D."/>
            <person name="Grimplet J."/>
            <person name="Matus J.T."/>
            <person name="Ware D."/>
            <person name="Wu X."/>
            <person name="Wang H."/>
            <person name="Liu C."/>
            <person name="Fang Y."/>
            <person name="Rustenholz C."/>
            <person name="Cheng Z."/>
            <person name="Xiao H."/>
            <person name="Zhou Y."/>
        </authorList>
    </citation>
    <scope>NUCLEOTIDE SEQUENCE [LARGE SCALE GENOMIC DNA]</scope>
    <source>
        <strain evidence="3">cv. Pinot noir / PN40024</strain>
        <tissue evidence="2">Leaf</tissue>
    </source>
</reference>
<name>A0ABY9CFI1_VITVI</name>
<evidence type="ECO:0000313" key="3">
    <source>
        <dbReference type="Proteomes" id="UP001227230"/>
    </source>
</evidence>
<feature type="compositionally biased region" description="Polar residues" evidence="1">
    <location>
        <begin position="165"/>
        <end position="178"/>
    </location>
</feature>
<evidence type="ECO:0000313" key="2">
    <source>
        <dbReference type="EMBL" id="WJZ93191.1"/>
    </source>
</evidence>
<gene>
    <name evidence="2" type="ORF">VitviT2T_012148</name>
</gene>
<feature type="region of interest" description="Disordered" evidence="1">
    <location>
        <begin position="401"/>
        <end position="485"/>
    </location>
</feature>
<feature type="compositionally biased region" description="Polar residues" evidence="1">
    <location>
        <begin position="551"/>
        <end position="572"/>
    </location>
</feature>
<dbReference type="InterPro" id="IPR045882">
    <property type="entry name" value="GPT1/2"/>
</dbReference>
<keyword evidence="3" id="KW-1185">Reference proteome</keyword>
<feature type="compositionally biased region" description="Polar residues" evidence="1">
    <location>
        <begin position="449"/>
        <end position="459"/>
    </location>
</feature>
<accession>A0ABY9CFI1</accession>
<feature type="region of interest" description="Disordered" evidence="1">
    <location>
        <begin position="165"/>
        <end position="371"/>
    </location>
</feature>
<evidence type="ECO:0000256" key="1">
    <source>
        <dbReference type="SAM" id="MobiDB-lite"/>
    </source>
</evidence>
<organism evidence="2 3">
    <name type="scientific">Vitis vinifera</name>
    <name type="common">Grape</name>
    <dbReference type="NCBI Taxonomy" id="29760"/>
    <lineage>
        <taxon>Eukaryota</taxon>
        <taxon>Viridiplantae</taxon>
        <taxon>Streptophyta</taxon>
        <taxon>Embryophyta</taxon>
        <taxon>Tracheophyta</taxon>
        <taxon>Spermatophyta</taxon>
        <taxon>Magnoliopsida</taxon>
        <taxon>eudicotyledons</taxon>
        <taxon>Gunneridae</taxon>
        <taxon>Pentapetalae</taxon>
        <taxon>rosids</taxon>
        <taxon>Vitales</taxon>
        <taxon>Vitaceae</taxon>
        <taxon>Viteae</taxon>
        <taxon>Vitis</taxon>
    </lineage>
</organism>
<dbReference type="PANTHER" id="PTHR33737">
    <property type="entry name" value="OS05G0121800 PROTEIN"/>
    <property type="match status" value="1"/>
</dbReference>